<gene>
    <name evidence="1" type="ORF">CALVIDRAFT_33973</name>
</gene>
<sequence length="131" mass="14282">MGLRGERGEGYQTPCVLSHCGPSCKTSLGYLQRIPPPVPCHPSTPSMPSPEMHKATTWVSLIFSAYPSHPPDFSPGLENFYPPTRVCLPADCPRRKQTGYPTALVFQNQYFAGLYTLGEGMVPVIVSSLPS</sequence>
<dbReference type="AlphaFoldDB" id="A0A167FPF5"/>
<accession>A0A167FPF5</accession>
<protein>
    <submittedName>
        <fullName evidence="1">Uncharacterized protein</fullName>
    </submittedName>
</protein>
<evidence type="ECO:0000313" key="2">
    <source>
        <dbReference type="Proteomes" id="UP000076738"/>
    </source>
</evidence>
<evidence type="ECO:0000313" key="1">
    <source>
        <dbReference type="EMBL" id="KZO89707.1"/>
    </source>
</evidence>
<proteinExistence type="predicted"/>
<dbReference type="EMBL" id="KV417369">
    <property type="protein sequence ID" value="KZO89707.1"/>
    <property type="molecule type" value="Genomic_DNA"/>
</dbReference>
<organism evidence="1 2">
    <name type="scientific">Calocera viscosa (strain TUFC12733)</name>
    <dbReference type="NCBI Taxonomy" id="1330018"/>
    <lineage>
        <taxon>Eukaryota</taxon>
        <taxon>Fungi</taxon>
        <taxon>Dikarya</taxon>
        <taxon>Basidiomycota</taxon>
        <taxon>Agaricomycotina</taxon>
        <taxon>Dacrymycetes</taxon>
        <taxon>Dacrymycetales</taxon>
        <taxon>Dacrymycetaceae</taxon>
        <taxon>Calocera</taxon>
    </lineage>
</organism>
<dbReference type="Proteomes" id="UP000076738">
    <property type="component" value="Unassembled WGS sequence"/>
</dbReference>
<dbReference type="STRING" id="1330018.A0A167FPF5"/>
<name>A0A167FPF5_CALVF</name>
<reference evidence="1 2" key="1">
    <citation type="journal article" date="2016" name="Mol. Biol. Evol.">
        <title>Comparative Genomics of Early-Diverging Mushroom-Forming Fungi Provides Insights into the Origins of Lignocellulose Decay Capabilities.</title>
        <authorList>
            <person name="Nagy L.G."/>
            <person name="Riley R."/>
            <person name="Tritt A."/>
            <person name="Adam C."/>
            <person name="Daum C."/>
            <person name="Floudas D."/>
            <person name="Sun H."/>
            <person name="Yadav J.S."/>
            <person name="Pangilinan J."/>
            <person name="Larsson K.H."/>
            <person name="Matsuura K."/>
            <person name="Barry K."/>
            <person name="Labutti K."/>
            <person name="Kuo R."/>
            <person name="Ohm R.A."/>
            <person name="Bhattacharya S.S."/>
            <person name="Shirouzu T."/>
            <person name="Yoshinaga Y."/>
            <person name="Martin F.M."/>
            <person name="Grigoriev I.V."/>
            <person name="Hibbett D.S."/>
        </authorList>
    </citation>
    <scope>NUCLEOTIDE SEQUENCE [LARGE SCALE GENOMIC DNA]</scope>
    <source>
        <strain evidence="1 2">TUFC12733</strain>
    </source>
</reference>
<keyword evidence="2" id="KW-1185">Reference proteome</keyword>